<feature type="region of interest" description="Disordered" evidence="1">
    <location>
        <begin position="1"/>
        <end position="48"/>
    </location>
</feature>
<dbReference type="AlphaFoldDB" id="D8LU11"/>
<evidence type="ECO:0000256" key="1">
    <source>
        <dbReference type="SAM" id="MobiDB-lite"/>
    </source>
</evidence>
<name>D8LU11_ECTSI</name>
<dbReference type="EMBL" id="FN649757">
    <property type="protein sequence ID" value="CBN75401.1"/>
    <property type="molecule type" value="Genomic_DNA"/>
</dbReference>
<feature type="compositionally biased region" description="Acidic residues" evidence="1">
    <location>
        <begin position="1"/>
        <end position="10"/>
    </location>
</feature>
<sequence>MQDETEEEGKEDGAGSGAGSGGGAVAGVSNGKGVGKGGSSTWGKDERVVGMKEWRVPPTCYICHPPLASVQFWEQPMAVVAGWPFQIPLGMLEYDHARIASDEVTPKRDTIAEHHRDRRGNFAAFLSVPPGEHAVSMQNRGLLRYPLWV</sequence>
<reference evidence="2 3" key="1">
    <citation type="journal article" date="2010" name="Nature">
        <title>The Ectocarpus genome and the independent evolution of multicellularity in brown algae.</title>
        <authorList>
            <person name="Cock J.M."/>
            <person name="Sterck L."/>
            <person name="Rouze P."/>
            <person name="Scornet D."/>
            <person name="Allen A.E."/>
            <person name="Amoutzias G."/>
            <person name="Anthouard V."/>
            <person name="Artiguenave F."/>
            <person name="Aury J.M."/>
            <person name="Badger J.H."/>
            <person name="Beszteri B."/>
            <person name="Billiau K."/>
            <person name="Bonnet E."/>
            <person name="Bothwell J.H."/>
            <person name="Bowler C."/>
            <person name="Boyen C."/>
            <person name="Brownlee C."/>
            <person name="Carrano C.J."/>
            <person name="Charrier B."/>
            <person name="Cho G.Y."/>
            <person name="Coelho S.M."/>
            <person name="Collen J."/>
            <person name="Corre E."/>
            <person name="Da Silva C."/>
            <person name="Delage L."/>
            <person name="Delaroque N."/>
            <person name="Dittami S.M."/>
            <person name="Doulbeau S."/>
            <person name="Elias M."/>
            <person name="Farnham G."/>
            <person name="Gachon C.M."/>
            <person name="Gschloessl B."/>
            <person name="Heesch S."/>
            <person name="Jabbari K."/>
            <person name="Jubin C."/>
            <person name="Kawai H."/>
            <person name="Kimura K."/>
            <person name="Kloareg B."/>
            <person name="Kupper F.C."/>
            <person name="Lang D."/>
            <person name="Le Bail A."/>
            <person name="Leblanc C."/>
            <person name="Lerouge P."/>
            <person name="Lohr M."/>
            <person name="Lopez P.J."/>
            <person name="Martens C."/>
            <person name="Maumus F."/>
            <person name="Michel G."/>
            <person name="Miranda-Saavedra D."/>
            <person name="Morales J."/>
            <person name="Moreau H."/>
            <person name="Motomura T."/>
            <person name="Nagasato C."/>
            <person name="Napoli C.A."/>
            <person name="Nelson D.R."/>
            <person name="Nyvall-Collen P."/>
            <person name="Peters A.F."/>
            <person name="Pommier C."/>
            <person name="Potin P."/>
            <person name="Poulain J."/>
            <person name="Quesneville H."/>
            <person name="Read B."/>
            <person name="Rensing S.A."/>
            <person name="Ritter A."/>
            <person name="Rousvoal S."/>
            <person name="Samanta M."/>
            <person name="Samson G."/>
            <person name="Schroeder D.C."/>
            <person name="Segurens B."/>
            <person name="Strittmatter M."/>
            <person name="Tonon T."/>
            <person name="Tregear J.W."/>
            <person name="Valentin K."/>
            <person name="von Dassow P."/>
            <person name="Yamagishi T."/>
            <person name="Van de Peer Y."/>
            <person name="Wincker P."/>
        </authorList>
    </citation>
    <scope>NUCLEOTIDE SEQUENCE [LARGE SCALE GENOMIC DNA]</scope>
    <source>
        <strain evidence="3">Ec32 / CCAP1310/4</strain>
    </source>
</reference>
<keyword evidence="3" id="KW-1185">Reference proteome</keyword>
<dbReference type="InParanoid" id="D8LU11"/>
<organism evidence="2 3">
    <name type="scientific">Ectocarpus siliculosus</name>
    <name type="common">Brown alga</name>
    <name type="synonym">Conferva siliculosa</name>
    <dbReference type="NCBI Taxonomy" id="2880"/>
    <lineage>
        <taxon>Eukaryota</taxon>
        <taxon>Sar</taxon>
        <taxon>Stramenopiles</taxon>
        <taxon>Ochrophyta</taxon>
        <taxon>PX clade</taxon>
        <taxon>Phaeophyceae</taxon>
        <taxon>Ectocarpales</taxon>
        <taxon>Ectocarpaceae</taxon>
        <taxon>Ectocarpus</taxon>
    </lineage>
</organism>
<proteinExistence type="predicted"/>
<dbReference type="Proteomes" id="UP000002630">
    <property type="component" value="Linkage Group LG32"/>
</dbReference>
<evidence type="ECO:0000313" key="2">
    <source>
        <dbReference type="EMBL" id="CBN75401.1"/>
    </source>
</evidence>
<accession>D8LU11</accession>
<gene>
    <name evidence="2" type="ORF">Esi_0093_0021</name>
</gene>
<dbReference type="EMBL" id="FN649171">
    <property type="protein sequence ID" value="CBN75401.1"/>
    <property type="molecule type" value="Genomic_DNA"/>
</dbReference>
<evidence type="ECO:0000313" key="3">
    <source>
        <dbReference type="Proteomes" id="UP000002630"/>
    </source>
</evidence>
<feature type="compositionally biased region" description="Gly residues" evidence="1">
    <location>
        <begin position="14"/>
        <end position="40"/>
    </location>
</feature>
<protein>
    <submittedName>
        <fullName evidence="2">Uncharacterized protein</fullName>
    </submittedName>
</protein>